<reference evidence="14" key="1">
    <citation type="submission" date="2023-08" db="EMBL/GenBank/DDBJ databases">
        <authorList>
            <person name="Audoor S."/>
            <person name="Bilcke G."/>
        </authorList>
    </citation>
    <scope>NUCLEOTIDE SEQUENCE</scope>
</reference>
<sequence>MPRSPLPALVPRLVVRRSTRLFSSSGSEDVDARQSATAKATKTKPKTSKASTINKKRKAPSSEPTRAIHGSRRRGYSTTNEMPEIASPLEETVSNDAPLLSLDIENADRKMLQTLAKQHGMKANQKSDILRADLLAILSGKQPQGGSQSVTLPTPSVKTTASSTSANETSPKSKRSPAKKKSPKKTSAATIENTAPPDGWFEIYQLVEELRADRSAPVDTDGSEALPQRQHGLKTYRFQVLVALMLSSQTKDAVVGETMRRLQQHGLTVENIHHHTTHEQLNELIRKAGFHNNKTKFIKSVVEILLDKYDGDIPPTAEEMIELPGVGPKMAYIVENVAWNKTTGIGIDTHMHRMFNQLKWVKSKNPEQTRKQLEAWLPNEYWSSVNLLWVGFGQEVQQQKAKMLRKALDSSRPKDALKLINRLGLDYRKEGEKLGLKEEVTAALQK</sequence>
<evidence type="ECO:0000256" key="8">
    <source>
        <dbReference type="ARBA" id="ARBA00023014"/>
    </source>
</evidence>
<dbReference type="FunFam" id="1.10.340.30:FF:000005">
    <property type="entry name" value="Endonuclease III-like protein 1"/>
    <property type="match status" value="1"/>
</dbReference>
<keyword evidence="7" id="KW-0408">Iron</keyword>
<dbReference type="GO" id="GO:0051539">
    <property type="term" value="F:4 iron, 4 sulfur cluster binding"/>
    <property type="evidence" value="ECO:0007669"/>
    <property type="project" value="UniProtKB-KW"/>
</dbReference>
<dbReference type="GO" id="GO:0006289">
    <property type="term" value="P:nucleotide-excision repair"/>
    <property type="evidence" value="ECO:0007669"/>
    <property type="project" value="TreeGrafter"/>
</dbReference>
<evidence type="ECO:0000256" key="9">
    <source>
        <dbReference type="ARBA" id="ARBA00023204"/>
    </source>
</evidence>
<dbReference type="GO" id="GO:0000703">
    <property type="term" value="F:oxidized pyrimidine nucleobase lesion DNA N-glycosylase activity"/>
    <property type="evidence" value="ECO:0007669"/>
    <property type="project" value="TreeGrafter"/>
</dbReference>
<keyword evidence="8" id="KW-0411">Iron-sulfur</keyword>
<keyword evidence="15" id="KW-1185">Reference proteome</keyword>
<keyword evidence="5" id="KW-0227">DNA damage</keyword>
<dbReference type="CDD" id="cd00056">
    <property type="entry name" value="ENDO3c"/>
    <property type="match status" value="1"/>
</dbReference>
<keyword evidence="11" id="KW-0326">Glycosidase</keyword>
<feature type="compositionally biased region" description="Low complexity" evidence="12">
    <location>
        <begin position="159"/>
        <end position="170"/>
    </location>
</feature>
<comment type="similarity">
    <text evidence="1">Belongs to the Nth/MutY family.</text>
</comment>
<dbReference type="Pfam" id="PF00730">
    <property type="entry name" value="HhH-GPD"/>
    <property type="match status" value="1"/>
</dbReference>
<feature type="domain" description="HhH-GPD" evidence="13">
    <location>
        <begin position="246"/>
        <end position="395"/>
    </location>
</feature>
<protein>
    <recommendedName>
        <fullName evidence="2">DNA-(apurinic or apyrimidinic site) lyase</fullName>
        <ecNumber evidence="2">4.2.99.18</ecNumber>
    </recommendedName>
</protein>
<evidence type="ECO:0000256" key="12">
    <source>
        <dbReference type="SAM" id="MobiDB-lite"/>
    </source>
</evidence>
<dbReference type="InterPro" id="IPR003265">
    <property type="entry name" value="HhH-GPD_domain"/>
</dbReference>
<dbReference type="SMART" id="SM00478">
    <property type="entry name" value="ENDO3c"/>
    <property type="match status" value="1"/>
</dbReference>
<feature type="compositionally biased region" description="Polar residues" evidence="12">
    <location>
        <begin position="141"/>
        <end position="158"/>
    </location>
</feature>
<dbReference type="EC" id="4.2.99.18" evidence="2"/>
<keyword evidence="10" id="KW-0456">Lyase</keyword>
<evidence type="ECO:0000256" key="1">
    <source>
        <dbReference type="ARBA" id="ARBA00008343"/>
    </source>
</evidence>
<dbReference type="GO" id="GO:0046872">
    <property type="term" value="F:metal ion binding"/>
    <property type="evidence" value="ECO:0007669"/>
    <property type="project" value="UniProtKB-KW"/>
</dbReference>
<dbReference type="InterPro" id="IPR000445">
    <property type="entry name" value="HhH_motif"/>
</dbReference>
<dbReference type="GO" id="GO:0140078">
    <property type="term" value="F:class I DNA-(apurinic or apyrimidinic site) endonuclease activity"/>
    <property type="evidence" value="ECO:0007669"/>
    <property type="project" value="UniProtKB-EC"/>
</dbReference>
<gene>
    <name evidence="14" type="ORF">CYCCA115_LOCUS8844</name>
</gene>
<comment type="caution">
    <text evidence="14">The sequence shown here is derived from an EMBL/GenBank/DDBJ whole genome shotgun (WGS) entry which is preliminary data.</text>
</comment>
<feature type="compositionally biased region" description="Basic residues" evidence="12">
    <location>
        <begin position="172"/>
        <end position="184"/>
    </location>
</feature>
<feature type="region of interest" description="Disordered" evidence="12">
    <location>
        <begin position="141"/>
        <end position="194"/>
    </location>
</feature>
<dbReference type="InterPro" id="IPR023170">
    <property type="entry name" value="HhH_base_excis_C"/>
</dbReference>
<dbReference type="GO" id="GO:0003677">
    <property type="term" value="F:DNA binding"/>
    <property type="evidence" value="ECO:0007669"/>
    <property type="project" value="InterPro"/>
</dbReference>
<dbReference type="InterPro" id="IPR011257">
    <property type="entry name" value="DNA_glycosylase"/>
</dbReference>
<evidence type="ECO:0000256" key="7">
    <source>
        <dbReference type="ARBA" id="ARBA00023004"/>
    </source>
</evidence>
<dbReference type="AlphaFoldDB" id="A0AAD2CUC9"/>
<name>A0AAD2CUC9_9STRA</name>
<dbReference type="Pfam" id="PF00633">
    <property type="entry name" value="HHH"/>
    <property type="match status" value="1"/>
</dbReference>
<keyword evidence="3" id="KW-0004">4Fe-4S</keyword>
<dbReference type="GO" id="GO:0005634">
    <property type="term" value="C:nucleus"/>
    <property type="evidence" value="ECO:0007669"/>
    <property type="project" value="TreeGrafter"/>
</dbReference>
<dbReference type="PANTHER" id="PTHR43286:SF1">
    <property type="entry name" value="ENDONUCLEASE III-LIKE PROTEIN 1"/>
    <property type="match status" value="1"/>
</dbReference>
<keyword evidence="4" id="KW-0479">Metal-binding</keyword>
<proteinExistence type="inferred from homology"/>
<evidence type="ECO:0000256" key="6">
    <source>
        <dbReference type="ARBA" id="ARBA00022801"/>
    </source>
</evidence>
<dbReference type="Gene3D" id="1.10.340.30">
    <property type="entry name" value="Hypothetical protein, domain 2"/>
    <property type="match status" value="1"/>
</dbReference>
<dbReference type="GO" id="GO:0006285">
    <property type="term" value="P:base-excision repair, AP site formation"/>
    <property type="evidence" value="ECO:0007669"/>
    <property type="project" value="TreeGrafter"/>
</dbReference>
<dbReference type="Proteomes" id="UP001295423">
    <property type="component" value="Unassembled WGS sequence"/>
</dbReference>
<dbReference type="PANTHER" id="PTHR43286">
    <property type="entry name" value="ENDONUCLEASE III-LIKE PROTEIN 1"/>
    <property type="match status" value="1"/>
</dbReference>
<evidence type="ECO:0000259" key="13">
    <source>
        <dbReference type="SMART" id="SM00478"/>
    </source>
</evidence>
<dbReference type="Gene3D" id="1.10.1670.10">
    <property type="entry name" value="Helix-hairpin-Helix base-excision DNA repair enzymes (C-terminal)"/>
    <property type="match status" value="1"/>
</dbReference>
<evidence type="ECO:0000256" key="2">
    <source>
        <dbReference type="ARBA" id="ARBA00012720"/>
    </source>
</evidence>
<evidence type="ECO:0000256" key="10">
    <source>
        <dbReference type="ARBA" id="ARBA00023239"/>
    </source>
</evidence>
<keyword evidence="9" id="KW-0234">DNA repair</keyword>
<feature type="region of interest" description="Disordered" evidence="12">
    <location>
        <begin position="17"/>
        <end position="81"/>
    </location>
</feature>
<organism evidence="14 15">
    <name type="scientific">Cylindrotheca closterium</name>
    <dbReference type="NCBI Taxonomy" id="2856"/>
    <lineage>
        <taxon>Eukaryota</taxon>
        <taxon>Sar</taxon>
        <taxon>Stramenopiles</taxon>
        <taxon>Ochrophyta</taxon>
        <taxon>Bacillariophyta</taxon>
        <taxon>Bacillariophyceae</taxon>
        <taxon>Bacillariophycidae</taxon>
        <taxon>Bacillariales</taxon>
        <taxon>Bacillariaceae</taxon>
        <taxon>Cylindrotheca</taxon>
    </lineage>
</organism>
<accession>A0AAD2CUC9</accession>
<evidence type="ECO:0000313" key="15">
    <source>
        <dbReference type="Proteomes" id="UP001295423"/>
    </source>
</evidence>
<evidence type="ECO:0000256" key="11">
    <source>
        <dbReference type="ARBA" id="ARBA00023295"/>
    </source>
</evidence>
<evidence type="ECO:0000256" key="5">
    <source>
        <dbReference type="ARBA" id="ARBA00022763"/>
    </source>
</evidence>
<dbReference type="SUPFAM" id="SSF48150">
    <property type="entry name" value="DNA-glycosylase"/>
    <property type="match status" value="1"/>
</dbReference>
<evidence type="ECO:0000313" key="14">
    <source>
        <dbReference type="EMBL" id="CAJ1944351.1"/>
    </source>
</evidence>
<keyword evidence="6" id="KW-0378">Hydrolase</keyword>
<evidence type="ECO:0000256" key="4">
    <source>
        <dbReference type="ARBA" id="ARBA00022723"/>
    </source>
</evidence>
<evidence type="ECO:0000256" key="3">
    <source>
        <dbReference type="ARBA" id="ARBA00022485"/>
    </source>
</evidence>
<dbReference type="EMBL" id="CAKOGP040001224">
    <property type="protein sequence ID" value="CAJ1944351.1"/>
    <property type="molecule type" value="Genomic_DNA"/>
</dbReference>